<dbReference type="EMBL" id="CAAALY010252312">
    <property type="protein sequence ID" value="VEL36475.1"/>
    <property type="molecule type" value="Genomic_DNA"/>
</dbReference>
<feature type="compositionally biased region" description="Acidic residues" evidence="1">
    <location>
        <begin position="256"/>
        <end position="280"/>
    </location>
</feature>
<reference evidence="2" key="1">
    <citation type="submission" date="2018-11" db="EMBL/GenBank/DDBJ databases">
        <authorList>
            <consortium name="Pathogen Informatics"/>
        </authorList>
    </citation>
    <scope>NUCLEOTIDE SEQUENCE</scope>
</reference>
<protein>
    <submittedName>
        <fullName evidence="2">Uncharacterized protein</fullName>
    </submittedName>
</protein>
<accession>A0A448XGU7</accession>
<feature type="compositionally biased region" description="Polar residues" evidence="1">
    <location>
        <begin position="154"/>
        <end position="163"/>
    </location>
</feature>
<evidence type="ECO:0000256" key="1">
    <source>
        <dbReference type="SAM" id="MobiDB-lite"/>
    </source>
</evidence>
<organism evidence="2 3">
    <name type="scientific">Protopolystoma xenopodis</name>
    <dbReference type="NCBI Taxonomy" id="117903"/>
    <lineage>
        <taxon>Eukaryota</taxon>
        <taxon>Metazoa</taxon>
        <taxon>Spiralia</taxon>
        <taxon>Lophotrochozoa</taxon>
        <taxon>Platyhelminthes</taxon>
        <taxon>Monogenea</taxon>
        <taxon>Polyopisthocotylea</taxon>
        <taxon>Polystomatidea</taxon>
        <taxon>Polystomatidae</taxon>
        <taxon>Protopolystoma</taxon>
    </lineage>
</organism>
<dbReference type="Proteomes" id="UP000784294">
    <property type="component" value="Unassembled WGS sequence"/>
</dbReference>
<keyword evidence="3" id="KW-1185">Reference proteome</keyword>
<evidence type="ECO:0000313" key="2">
    <source>
        <dbReference type="EMBL" id="VEL36475.1"/>
    </source>
</evidence>
<gene>
    <name evidence="2" type="ORF">PXEA_LOCUS29915</name>
</gene>
<evidence type="ECO:0000313" key="3">
    <source>
        <dbReference type="Proteomes" id="UP000784294"/>
    </source>
</evidence>
<sequence>MVTNQHAHQGLQLARSEGLRNDLLVGASLGLGHLKIQSPKPRLAETHAYSSLSENHKSASRLDEAPMKGVEAEEQRAVDISSRLACPLCLTAKGGAPAARWLHPDDLAGHLAEVHAVCLPTGPPDSVAADQRKESLGERWVEFSLHQFHPAGKSVTSAGPSTQSANAPSFVSSSSNSSSSSSTSLPPSSASSLSCVKLRFGPNYKKQVSVASSDRAQRRCHQRTKAAELGGMKRGEKEQQRLQLVGRAEVKKAVEDNEEEAYDEEPYDGEEEEEEEDEESMPISLACKRISVPIREGVQRPMLLHLTPMQESMSSI</sequence>
<dbReference type="AlphaFoldDB" id="A0A448XGU7"/>
<feature type="region of interest" description="Disordered" evidence="1">
    <location>
        <begin position="249"/>
        <end position="283"/>
    </location>
</feature>
<feature type="compositionally biased region" description="Low complexity" evidence="1">
    <location>
        <begin position="164"/>
        <end position="192"/>
    </location>
</feature>
<feature type="region of interest" description="Disordered" evidence="1">
    <location>
        <begin position="208"/>
        <end position="229"/>
    </location>
</feature>
<comment type="caution">
    <text evidence="2">The sequence shown here is derived from an EMBL/GenBank/DDBJ whole genome shotgun (WGS) entry which is preliminary data.</text>
</comment>
<proteinExistence type="predicted"/>
<name>A0A448XGU7_9PLAT</name>
<feature type="region of interest" description="Disordered" evidence="1">
    <location>
        <begin position="152"/>
        <end position="192"/>
    </location>
</feature>